<dbReference type="AlphaFoldDB" id="A0A9N9I6Y5"/>
<evidence type="ECO:0000313" key="2">
    <source>
        <dbReference type="Proteomes" id="UP000789396"/>
    </source>
</evidence>
<accession>A0A9N9I6Y5</accession>
<sequence>KNIKVFYEYCQLMNEARYTALQMLKVEAKPGIIYKAVKDKDEASTATRKYISNL</sequence>
<proteinExistence type="predicted"/>
<dbReference type="Proteomes" id="UP000789396">
    <property type="component" value="Unassembled WGS sequence"/>
</dbReference>
<dbReference type="OrthoDB" id="10404798at2759"/>
<protein>
    <submittedName>
        <fullName evidence="1">2738_t:CDS:1</fullName>
    </submittedName>
</protein>
<comment type="caution">
    <text evidence="1">The sequence shown here is derived from an EMBL/GenBank/DDBJ whole genome shotgun (WGS) entry which is preliminary data.</text>
</comment>
<evidence type="ECO:0000313" key="1">
    <source>
        <dbReference type="EMBL" id="CAG8722130.1"/>
    </source>
</evidence>
<organism evidence="1 2">
    <name type="scientific">Racocetra fulgida</name>
    <dbReference type="NCBI Taxonomy" id="60492"/>
    <lineage>
        <taxon>Eukaryota</taxon>
        <taxon>Fungi</taxon>
        <taxon>Fungi incertae sedis</taxon>
        <taxon>Mucoromycota</taxon>
        <taxon>Glomeromycotina</taxon>
        <taxon>Glomeromycetes</taxon>
        <taxon>Diversisporales</taxon>
        <taxon>Gigasporaceae</taxon>
        <taxon>Racocetra</taxon>
    </lineage>
</organism>
<feature type="non-terminal residue" evidence="1">
    <location>
        <position position="54"/>
    </location>
</feature>
<reference evidence="1" key="1">
    <citation type="submission" date="2021-06" db="EMBL/GenBank/DDBJ databases">
        <authorList>
            <person name="Kallberg Y."/>
            <person name="Tangrot J."/>
            <person name="Rosling A."/>
        </authorList>
    </citation>
    <scope>NUCLEOTIDE SEQUENCE</scope>
    <source>
        <strain evidence="1">IN212</strain>
    </source>
</reference>
<name>A0A9N9I6Y5_9GLOM</name>
<feature type="non-terminal residue" evidence="1">
    <location>
        <position position="1"/>
    </location>
</feature>
<gene>
    <name evidence="1" type="ORF">RFULGI_LOCUS11533</name>
</gene>
<keyword evidence="2" id="KW-1185">Reference proteome</keyword>
<dbReference type="EMBL" id="CAJVPZ010025348">
    <property type="protein sequence ID" value="CAG8722130.1"/>
    <property type="molecule type" value="Genomic_DNA"/>
</dbReference>